<keyword evidence="1" id="KW-0812">Transmembrane</keyword>
<reference evidence="2 3" key="1">
    <citation type="submission" date="2020-08" db="EMBL/GenBank/DDBJ databases">
        <title>Genomic Encyclopedia of Type Strains, Phase IV (KMG-IV): sequencing the most valuable type-strain genomes for metagenomic binning, comparative biology and taxonomic classification.</title>
        <authorList>
            <person name="Goeker M."/>
        </authorList>
    </citation>
    <scope>NUCLEOTIDE SEQUENCE [LARGE SCALE GENOMIC DNA]</scope>
    <source>
        <strain evidence="2 3">DSM 100211</strain>
    </source>
</reference>
<proteinExistence type="predicted"/>
<evidence type="ECO:0000256" key="1">
    <source>
        <dbReference type="SAM" id="Phobius"/>
    </source>
</evidence>
<sequence>MSAKSQLIAFKRSLQRYFHAYGGWADTVSSPLFLLSIIITAISYSHWISPDWLPLSQSLVPSLLGFSLGTYALLFSLMTGRLKRALKLVKNSRNISYLDEINATFFHFIMVQVICLVWGVLYSGRWLVDLMEITSPYFEYPEAAFFYLAATGSFIGHFFLVYSILLVIASAQIVYRLASITDPADS</sequence>
<protein>
    <submittedName>
        <fullName evidence="2">Uncharacterized protein</fullName>
    </submittedName>
</protein>
<comment type="caution">
    <text evidence="2">The sequence shown here is derived from an EMBL/GenBank/DDBJ whole genome shotgun (WGS) entry which is preliminary data.</text>
</comment>
<evidence type="ECO:0000313" key="3">
    <source>
        <dbReference type="Proteomes" id="UP000574761"/>
    </source>
</evidence>
<keyword evidence="1" id="KW-0472">Membrane</keyword>
<name>A0A7W6D9G2_9HYPH</name>
<dbReference type="AlphaFoldDB" id="A0A7W6D9G2"/>
<dbReference type="Proteomes" id="UP000574761">
    <property type="component" value="Unassembled WGS sequence"/>
</dbReference>
<evidence type="ECO:0000313" key="2">
    <source>
        <dbReference type="EMBL" id="MBB3979120.1"/>
    </source>
</evidence>
<organism evidence="2 3">
    <name type="scientific">Mycoplana azooxidifex</name>
    <dbReference type="NCBI Taxonomy" id="1636188"/>
    <lineage>
        <taxon>Bacteria</taxon>
        <taxon>Pseudomonadati</taxon>
        <taxon>Pseudomonadota</taxon>
        <taxon>Alphaproteobacteria</taxon>
        <taxon>Hyphomicrobiales</taxon>
        <taxon>Rhizobiaceae</taxon>
        <taxon>Mycoplana</taxon>
    </lineage>
</organism>
<accession>A0A7W6D9G2</accession>
<keyword evidence="1" id="KW-1133">Transmembrane helix</keyword>
<dbReference type="RefSeq" id="WP_183807367.1">
    <property type="nucleotide sequence ID" value="NZ_JACIEE010000009.1"/>
</dbReference>
<feature type="transmembrane region" description="Helical" evidence="1">
    <location>
        <begin position="144"/>
        <end position="169"/>
    </location>
</feature>
<feature type="transmembrane region" description="Helical" evidence="1">
    <location>
        <begin position="59"/>
        <end position="80"/>
    </location>
</feature>
<keyword evidence="3" id="KW-1185">Reference proteome</keyword>
<feature type="transmembrane region" description="Helical" evidence="1">
    <location>
        <begin position="21"/>
        <end position="47"/>
    </location>
</feature>
<gene>
    <name evidence="2" type="ORF">GGQ64_004356</name>
</gene>
<dbReference type="EMBL" id="JACIEE010000009">
    <property type="protein sequence ID" value="MBB3979120.1"/>
    <property type="molecule type" value="Genomic_DNA"/>
</dbReference>
<feature type="transmembrane region" description="Helical" evidence="1">
    <location>
        <begin position="101"/>
        <end position="124"/>
    </location>
</feature>